<dbReference type="Gene3D" id="3.40.50.1380">
    <property type="entry name" value="Methylglyoxal synthase-like domain"/>
    <property type="match status" value="1"/>
</dbReference>
<name>A0A382G7I1_9ZZZZ</name>
<dbReference type="GO" id="GO:0008929">
    <property type="term" value="F:methylglyoxal synthase activity"/>
    <property type="evidence" value="ECO:0007669"/>
    <property type="project" value="InterPro"/>
</dbReference>
<sequence length="180" mass="20409">MLDNRIVIRSDYHYYLHFLSFRGLMEKIKNLALVAHDNRKADLIEWVEWNYNSIMQHKLICTGTTGALVEESLKKKLSKEKKSTLAKTITKLKSGPLGGDQQLGALIVEGKIDAVIFLWDPMQAQPHDVDVKALLRIAVVYNVPMACNRSTADFLISSPLLNESYQPVIKDYSGYINRSV</sequence>
<evidence type="ECO:0000313" key="2">
    <source>
        <dbReference type="EMBL" id="SVB71188.1"/>
    </source>
</evidence>
<dbReference type="InterPro" id="IPR036914">
    <property type="entry name" value="MGS-like_dom_sf"/>
</dbReference>
<dbReference type="EMBL" id="UINC01053997">
    <property type="protein sequence ID" value="SVB71188.1"/>
    <property type="molecule type" value="Genomic_DNA"/>
</dbReference>
<dbReference type="SUPFAM" id="SSF52335">
    <property type="entry name" value="Methylglyoxal synthase-like"/>
    <property type="match status" value="1"/>
</dbReference>
<dbReference type="HAMAP" id="MF_00549">
    <property type="entry name" value="Methylglyoxal_synth"/>
    <property type="match status" value="1"/>
</dbReference>
<dbReference type="PANTHER" id="PTHR30492:SF0">
    <property type="entry name" value="METHYLGLYOXAL SYNTHASE"/>
    <property type="match status" value="1"/>
</dbReference>
<dbReference type="NCBIfam" id="NF003559">
    <property type="entry name" value="PRK05234.1"/>
    <property type="match status" value="1"/>
</dbReference>
<reference evidence="2" key="1">
    <citation type="submission" date="2018-05" db="EMBL/GenBank/DDBJ databases">
        <authorList>
            <person name="Lanie J.A."/>
            <person name="Ng W.-L."/>
            <person name="Kazmierczak K.M."/>
            <person name="Andrzejewski T.M."/>
            <person name="Davidsen T.M."/>
            <person name="Wayne K.J."/>
            <person name="Tettelin H."/>
            <person name="Glass J.I."/>
            <person name="Rusch D."/>
            <person name="Podicherti R."/>
            <person name="Tsui H.-C.T."/>
            <person name="Winkler M.E."/>
        </authorList>
    </citation>
    <scope>NUCLEOTIDE SEQUENCE</scope>
</reference>
<organism evidence="2">
    <name type="scientific">marine metagenome</name>
    <dbReference type="NCBI Taxonomy" id="408172"/>
    <lineage>
        <taxon>unclassified sequences</taxon>
        <taxon>metagenomes</taxon>
        <taxon>ecological metagenomes</taxon>
    </lineage>
</organism>
<protein>
    <recommendedName>
        <fullName evidence="1">MGS-like domain-containing protein</fullName>
    </recommendedName>
</protein>
<dbReference type="NCBIfam" id="TIGR00160">
    <property type="entry name" value="MGSA"/>
    <property type="match status" value="1"/>
</dbReference>
<accession>A0A382G7I1</accession>
<gene>
    <name evidence="2" type="ORF">METZ01_LOCUS224042</name>
</gene>
<dbReference type="CDD" id="cd01422">
    <property type="entry name" value="MGS"/>
    <property type="match status" value="1"/>
</dbReference>
<dbReference type="GO" id="GO:0005829">
    <property type="term" value="C:cytosol"/>
    <property type="evidence" value="ECO:0007669"/>
    <property type="project" value="TreeGrafter"/>
</dbReference>
<dbReference type="PANTHER" id="PTHR30492">
    <property type="entry name" value="METHYLGLYOXAL SYNTHASE"/>
    <property type="match status" value="1"/>
</dbReference>
<dbReference type="InterPro" id="IPR018148">
    <property type="entry name" value="Methylglyoxal_synth_AS"/>
</dbReference>
<dbReference type="InterPro" id="IPR011607">
    <property type="entry name" value="MGS-like_dom"/>
</dbReference>
<dbReference type="GO" id="GO:0019242">
    <property type="term" value="P:methylglyoxal biosynthetic process"/>
    <property type="evidence" value="ECO:0007669"/>
    <property type="project" value="InterPro"/>
</dbReference>
<dbReference type="PROSITE" id="PS01335">
    <property type="entry name" value="METHYLGLYOXAL_SYNTH"/>
    <property type="match status" value="1"/>
</dbReference>
<dbReference type="Pfam" id="PF02142">
    <property type="entry name" value="MGS"/>
    <property type="match status" value="1"/>
</dbReference>
<dbReference type="InterPro" id="IPR004363">
    <property type="entry name" value="Methylgl_synth"/>
</dbReference>
<dbReference type="AlphaFoldDB" id="A0A382G7I1"/>
<proteinExistence type="inferred from homology"/>
<feature type="domain" description="MGS-like" evidence="1">
    <location>
        <begin position="23"/>
        <end position="180"/>
    </location>
</feature>
<dbReference type="PIRSF" id="PIRSF006614">
    <property type="entry name" value="Methylglyox_syn"/>
    <property type="match status" value="1"/>
</dbReference>
<evidence type="ECO:0000259" key="1">
    <source>
        <dbReference type="PROSITE" id="PS51855"/>
    </source>
</evidence>
<dbReference type="SMART" id="SM00851">
    <property type="entry name" value="MGS"/>
    <property type="match status" value="1"/>
</dbReference>
<dbReference type="PROSITE" id="PS51855">
    <property type="entry name" value="MGS"/>
    <property type="match status" value="1"/>
</dbReference>